<dbReference type="InterPro" id="IPR004245">
    <property type="entry name" value="DUF229"/>
</dbReference>
<protein>
    <submittedName>
        <fullName evidence="1">Uncharacterized protein</fullName>
    </submittedName>
</protein>
<dbReference type="OrthoDB" id="413313at2759"/>
<dbReference type="Pfam" id="PF02995">
    <property type="entry name" value="DUF229"/>
    <property type="match status" value="2"/>
</dbReference>
<keyword evidence="2" id="KW-1185">Reference proteome</keyword>
<evidence type="ECO:0000313" key="1">
    <source>
        <dbReference type="EMBL" id="CAF0984663.1"/>
    </source>
</evidence>
<dbReference type="Proteomes" id="UP000663879">
    <property type="component" value="Unassembled WGS sequence"/>
</dbReference>
<dbReference type="SUPFAM" id="SSF53649">
    <property type="entry name" value="Alkaline phosphatase-like"/>
    <property type="match status" value="1"/>
</dbReference>
<proteinExistence type="predicted"/>
<comment type="caution">
    <text evidence="1">The sequence shown here is derived from an EMBL/GenBank/DDBJ whole genome shotgun (WGS) entry which is preliminary data.</text>
</comment>
<organism evidence="1 2">
    <name type="scientific">Brachionus calyciflorus</name>
    <dbReference type="NCBI Taxonomy" id="104777"/>
    <lineage>
        <taxon>Eukaryota</taxon>
        <taxon>Metazoa</taxon>
        <taxon>Spiralia</taxon>
        <taxon>Gnathifera</taxon>
        <taxon>Rotifera</taxon>
        <taxon>Eurotatoria</taxon>
        <taxon>Monogononta</taxon>
        <taxon>Pseudotrocha</taxon>
        <taxon>Ploima</taxon>
        <taxon>Brachionidae</taxon>
        <taxon>Brachionus</taxon>
    </lineage>
</organism>
<reference evidence="1" key="1">
    <citation type="submission" date="2021-02" db="EMBL/GenBank/DDBJ databases">
        <authorList>
            <person name="Nowell W R."/>
        </authorList>
    </citation>
    <scope>NUCLEOTIDE SEQUENCE</scope>
    <source>
        <strain evidence="1">Ploen Becks lab</strain>
    </source>
</reference>
<dbReference type="InterPro" id="IPR017850">
    <property type="entry name" value="Alkaline_phosphatase_core_sf"/>
</dbReference>
<dbReference type="PANTHER" id="PTHR10974:SF1">
    <property type="entry name" value="FI08016P-RELATED"/>
    <property type="match status" value="1"/>
</dbReference>
<gene>
    <name evidence="1" type="ORF">OXX778_LOCUS15605</name>
</gene>
<sequence length="611" mass="71763">MEKIFRSNKTLLNHPPCPENWVIIDSKGRVIFKEKFKIINCSYSTILWTDDHGYSLDYFTNITNGSYLDTNKEFFHIKCFSEREKFYHVFSRIFKKEEKNPTSDKINVLVFLMDSLSREDWFENVPKSMEYLVKKIGAKVFKRYNTIGDATAEALTALFTSKKVNELPSMFSEDMAFIGTFQMRFTGMRKAPVDHYARPYQISAFAKQKYDCLGGQTHARANFEYGESFADAYKNKGFFGAFFLANYSHQMTETLQYVEKDLLQFLEFFNNDETLKKNTMLLVMSDHGPRFIHSRKTLTGLLKERNPLLSIYMPELFRQRYPNEYINFLDNTNKLLTPMDVHRTWLDLISLQKNGNLSTKNDNRSISLFSKIPLNRKCAEAGIDPHFCSCLKRTELRINGDTKKIALEFVKFINEILLKDIKEKCAKLELEKINQVFSLEANLLKHQKIVNNQAKKYFFQIETRNNNGGLYEFTVTEEIPLNSTTKRLIFDKRYISRINKYGRSADCIKKEYPGLREFCFFGPETGQTRQRHQYQRHKNSNFGNSSDRPVRRCRRCGGPYPHTNVNPCSRQEIELHIDPNVKPVQQKLTPIPFHMRESVDRTPENDRTRFN</sequence>
<evidence type="ECO:0000313" key="2">
    <source>
        <dbReference type="Proteomes" id="UP000663879"/>
    </source>
</evidence>
<name>A0A814FLL2_9BILA</name>
<dbReference type="GO" id="GO:0005615">
    <property type="term" value="C:extracellular space"/>
    <property type="evidence" value="ECO:0007669"/>
    <property type="project" value="TreeGrafter"/>
</dbReference>
<dbReference type="EMBL" id="CAJNOC010003485">
    <property type="protein sequence ID" value="CAF0984663.1"/>
    <property type="molecule type" value="Genomic_DNA"/>
</dbReference>
<dbReference type="Gene3D" id="3.40.720.10">
    <property type="entry name" value="Alkaline Phosphatase, subunit A"/>
    <property type="match status" value="1"/>
</dbReference>
<dbReference type="PANTHER" id="PTHR10974">
    <property type="entry name" value="FI08016P-RELATED"/>
    <property type="match status" value="1"/>
</dbReference>
<accession>A0A814FLL2</accession>
<dbReference type="AlphaFoldDB" id="A0A814FLL2"/>